<gene>
    <name evidence="1" type="ORF">chiPu_0029442</name>
</gene>
<evidence type="ECO:0000313" key="2">
    <source>
        <dbReference type="Proteomes" id="UP000287033"/>
    </source>
</evidence>
<keyword evidence="2" id="KW-1185">Reference proteome</keyword>
<organism evidence="1 2">
    <name type="scientific">Chiloscyllium punctatum</name>
    <name type="common">Brownbanded bambooshark</name>
    <name type="synonym">Hemiscyllium punctatum</name>
    <dbReference type="NCBI Taxonomy" id="137246"/>
    <lineage>
        <taxon>Eukaryota</taxon>
        <taxon>Metazoa</taxon>
        <taxon>Chordata</taxon>
        <taxon>Craniata</taxon>
        <taxon>Vertebrata</taxon>
        <taxon>Chondrichthyes</taxon>
        <taxon>Elasmobranchii</taxon>
        <taxon>Galeomorphii</taxon>
        <taxon>Galeoidea</taxon>
        <taxon>Orectolobiformes</taxon>
        <taxon>Hemiscylliidae</taxon>
        <taxon>Chiloscyllium</taxon>
    </lineage>
</organism>
<accession>A0A401TRK6</accession>
<protein>
    <submittedName>
        <fullName evidence="1">Uncharacterized protein</fullName>
    </submittedName>
</protein>
<sequence length="66" mass="7443">MCEEPTMSDTAHYRFQSDQARRLARQVTDAAVREKLLEMAEEYGRYADLIEARGAESAPVEAVTAH</sequence>
<reference evidence="1 2" key="1">
    <citation type="journal article" date="2018" name="Nat. Ecol. Evol.">
        <title>Shark genomes provide insights into elasmobranch evolution and the origin of vertebrates.</title>
        <authorList>
            <person name="Hara Y"/>
            <person name="Yamaguchi K"/>
            <person name="Onimaru K"/>
            <person name="Kadota M"/>
            <person name="Koyanagi M"/>
            <person name="Keeley SD"/>
            <person name="Tatsumi K"/>
            <person name="Tanaka K"/>
            <person name="Motone F"/>
            <person name="Kageyama Y"/>
            <person name="Nozu R"/>
            <person name="Adachi N"/>
            <person name="Nishimura O"/>
            <person name="Nakagawa R"/>
            <person name="Tanegashima C"/>
            <person name="Kiyatake I"/>
            <person name="Matsumoto R"/>
            <person name="Murakumo K"/>
            <person name="Nishida K"/>
            <person name="Terakita A"/>
            <person name="Kuratani S"/>
            <person name="Sato K"/>
            <person name="Hyodo S Kuraku.S."/>
        </authorList>
    </citation>
    <scope>NUCLEOTIDE SEQUENCE [LARGE SCALE GENOMIC DNA]</scope>
</reference>
<dbReference type="Proteomes" id="UP000287033">
    <property type="component" value="Unassembled WGS sequence"/>
</dbReference>
<proteinExistence type="predicted"/>
<name>A0A401TRK6_CHIPU</name>
<comment type="caution">
    <text evidence="1">The sequence shown here is derived from an EMBL/GenBank/DDBJ whole genome shotgun (WGS) entry which is preliminary data.</text>
</comment>
<evidence type="ECO:0000313" key="1">
    <source>
        <dbReference type="EMBL" id="GCC45248.1"/>
    </source>
</evidence>
<dbReference type="EMBL" id="BEZZ01156888">
    <property type="protein sequence ID" value="GCC45248.1"/>
    <property type="molecule type" value="Genomic_DNA"/>
</dbReference>
<dbReference type="AlphaFoldDB" id="A0A401TRK6"/>